<dbReference type="EMBL" id="CAFBLX010000135">
    <property type="protein sequence ID" value="CAB4893265.1"/>
    <property type="molecule type" value="Genomic_DNA"/>
</dbReference>
<name>A0A6J7FII9_9ZZZZ</name>
<proteinExistence type="predicted"/>
<evidence type="ECO:0000256" key="1">
    <source>
        <dbReference type="SAM" id="Phobius"/>
    </source>
</evidence>
<protein>
    <submittedName>
        <fullName evidence="2">Unannotated protein</fullName>
    </submittedName>
</protein>
<keyword evidence="1" id="KW-0472">Membrane</keyword>
<feature type="transmembrane region" description="Helical" evidence="1">
    <location>
        <begin position="81"/>
        <end position="102"/>
    </location>
</feature>
<sequence>MRQDQDERQKDDGGCEFEYLLTGGVEADEADEKNNCGRWKCSNDLRKTARANDGEDENGGDQCRSENGHARIFTRVRTFRVVVVALYFAFAVAFPNVLSVVLPLRTSQ</sequence>
<reference evidence="2" key="1">
    <citation type="submission" date="2020-05" db="EMBL/GenBank/DDBJ databases">
        <authorList>
            <person name="Chiriac C."/>
            <person name="Salcher M."/>
            <person name="Ghai R."/>
            <person name="Kavagutti S V."/>
        </authorList>
    </citation>
    <scope>NUCLEOTIDE SEQUENCE</scope>
</reference>
<dbReference type="AlphaFoldDB" id="A0A6J7FII9"/>
<keyword evidence="1" id="KW-0812">Transmembrane</keyword>
<gene>
    <name evidence="2" type="ORF">UFOPK3472_02038</name>
</gene>
<keyword evidence="1" id="KW-1133">Transmembrane helix</keyword>
<organism evidence="2">
    <name type="scientific">freshwater metagenome</name>
    <dbReference type="NCBI Taxonomy" id="449393"/>
    <lineage>
        <taxon>unclassified sequences</taxon>
        <taxon>metagenomes</taxon>
        <taxon>ecological metagenomes</taxon>
    </lineage>
</organism>
<accession>A0A6J7FII9</accession>
<evidence type="ECO:0000313" key="2">
    <source>
        <dbReference type="EMBL" id="CAB4893265.1"/>
    </source>
</evidence>